<keyword evidence="6 7" id="KW-0472">Membrane</keyword>
<accession>D5AK55</accession>
<evidence type="ECO:0000256" key="7">
    <source>
        <dbReference type="SAM" id="Phobius"/>
    </source>
</evidence>
<feature type="transmembrane region" description="Helical" evidence="7">
    <location>
        <begin position="28"/>
        <end position="47"/>
    </location>
</feature>
<evidence type="ECO:0000313" key="9">
    <source>
        <dbReference type="Proteomes" id="UP000002359"/>
    </source>
</evidence>
<keyword evidence="5 7" id="KW-1133">Transmembrane helix</keyword>
<evidence type="ECO:0000256" key="6">
    <source>
        <dbReference type="ARBA" id="ARBA00023136"/>
    </source>
</evidence>
<dbReference type="PANTHER" id="PTHR33884:SF3">
    <property type="entry name" value="UPF0410 PROTEIN YMGE"/>
    <property type="match status" value="1"/>
</dbReference>
<dbReference type="Pfam" id="PF04226">
    <property type="entry name" value="Transgly_assoc"/>
    <property type="match status" value="1"/>
</dbReference>
<feature type="transmembrane region" description="Helical" evidence="7">
    <location>
        <begin position="54"/>
        <end position="72"/>
    </location>
</feature>
<evidence type="ECO:0000256" key="3">
    <source>
        <dbReference type="ARBA" id="ARBA00022475"/>
    </source>
</evidence>
<organism evidence="8 9">
    <name type="scientific">Streptococcus suis (strain GZ1)</name>
    <dbReference type="NCBI Taxonomy" id="423211"/>
    <lineage>
        <taxon>Bacteria</taxon>
        <taxon>Bacillati</taxon>
        <taxon>Bacillota</taxon>
        <taxon>Bacilli</taxon>
        <taxon>Lactobacillales</taxon>
        <taxon>Streptococcaceae</taxon>
        <taxon>Streptococcus</taxon>
    </lineage>
</organism>
<evidence type="ECO:0000256" key="2">
    <source>
        <dbReference type="ARBA" id="ARBA00011006"/>
    </source>
</evidence>
<reference evidence="8 9" key="1">
    <citation type="journal article" date="2009" name="J. Infect. Dis.">
        <title>Clinical, experimental, and genomic differences between intermediately pathogenic, highly pathogenic, and epidemic Streptococcus suis.</title>
        <authorList>
            <person name="Ye C."/>
            <person name="Zheng H."/>
            <person name="Zhang J."/>
            <person name="Jing H."/>
            <person name="Wang L."/>
            <person name="Xiong Y."/>
            <person name="Wang W."/>
            <person name="Zhou Z."/>
            <person name="Sun Q."/>
            <person name="Luo X."/>
            <person name="Du H."/>
            <person name="Gottschalk M."/>
            <person name="Xu J."/>
        </authorList>
    </citation>
    <scope>NUCLEOTIDE SEQUENCE [LARGE SCALE GENOMIC DNA]</scope>
    <source>
        <strain evidence="8 9">GZ1</strain>
    </source>
</reference>
<dbReference type="InterPro" id="IPR007341">
    <property type="entry name" value="Transgly_assoc"/>
</dbReference>
<gene>
    <name evidence="8" type="ordered locus">SSGZ1_1764</name>
</gene>
<name>D5AK55_STRGZ</name>
<evidence type="ECO:0000256" key="1">
    <source>
        <dbReference type="ARBA" id="ARBA00004651"/>
    </source>
</evidence>
<comment type="similarity">
    <text evidence="2">Belongs to the UPF0410 family.</text>
</comment>
<evidence type="ECO:0000256" key="4">
    <source>
        <dbReference type="ARBA" id="ARBA00022692"/>
    </source>
</evidence>
<dbReference type="GO" id="GO:0005886">
    <property type="term" value="C:plasma membrane"/>
    <property type="evidence" value="ECO:0007669"/>
    <property type="project" value="UniProtKB-SubCell"/>
</dbReference>
<dbReference type="HOGENOM" id="CLU_160040_4_0_9"/>
<keyword evidence="4 7" id="KW-0812">Transmembrane</keyword>
<protein>
    <submittedName>
        <fullName evidence="8">Transglycosylase-associated protein</fullName>
    </submittedName>
</protein>
<dbReference type="Proteomes" id="UP000002359">
    <property type="component" value="Chromosome"/>
</dbReference>
<evidence type="ECO:0000313" key="8">
    <source>
        <dbReference type="EMBL" id="ADE32220.1"/>
    </source>
</evidence>
<sequence>MTVSGLSKNNAIRLGDQSYFVNKEENRMLSSIIAGAIIGLIAGALTSSDDRRGCLGNIILGLAGSWIGQLLFGDWGLQFAGMAVVPSVLGAILLVAIFSSSRRN</sequence>
<proteinExistence type="inferred from homology"/>
<comment type="subcellular location">
    <subcellularLocation>
        <location evidence="1">Cell membrane</location>
        <topology evidence="1">Multi-pass membrane protein</topology>
    </subcellularLocation>
</comment>
<keyword evidence="3" id="KW-1003">Cell membrane</keyword>
<feature type="transmembrane region" description="Helical" evidence="7">
    <location>
        <begin position="78"/>
        <end position="98"/>
    </location>
</feature>
<dbReference type="KEGG" id="ssw:SSGZ1_1764"/>
<dbReference type="PANTHER" id="PTHR33884">
    <property type="entry name" value="UPF0410 PROTEIN YMGE"/>
    <property type="match status" value="1"/>
</dbReference>
<dbReference type="PATRIC" id="fig|423211.3.peg.1737"/>
<dbReference type="AlphaFoldDB" id="D5AK55"/>
<evidence type="ECO:0000256" key="5">
    <source>
        <dbReference type="ARBA" id="ARBA00022989"/>
    </source>
</evidence>
<dbReference type="EMBL" id="CP000837">
    <property type="protein sequence ID" value="ADE32220.1"/>
    <property type="molecule type" value="Genomic_DNA"/>
</dbReference>